<accession>A0AAQ3JZJ7</accession>
<organism evidence="1 2">
    <name type="scientific">Canna indica</name>
    <name type="common">Indian-shot</name>
    <dbReference type="NCBI Taxonomy" id="4628"/>
    <lineage>
        <taxon>Eukaryota</taxon>
        <taxon>Viridiplantae</taxon>
        <taxon>Streptophyta</taxon>
        <taxon>Embryophyta</taxon>
        <taxon>Tracheophyta</taxon>
        <taxon>Spermatophyta</taxon>
        <taxon>Magnoliopsida</taxon>
        <taxon>Liliopsida</taxon>
        <taxon>Zingiberales</taxon>
        <taxon>Cannaceae</taxon>
        <taxon>Canna</taxon>
    </lineage>
</organism>
<gene>
    <name evidence="1" type="ORF">Cni_G06988</name>
</gene>
<proteinExistence type="predicted"/>
<dbReference type="Pfam" id="PF08568">
    <property type="entry name" value="Kinetochor_Ybp2"/>
    <property type="match status" value="2"/>
</dbReference>
<dbReference type="InterPro" id="IPR016024">
    <property type="entry name" value="ARM-type_fold"/>
</dbReference>
<dbReference type="Proteomes" id="UP001327560">
    <property type="component" value="Chromosome 2"/>
</dbReference>
<keyword evidence="2" id="KW-1185">Reference proteome</keyword>
<dbReference type="PANTHER" id="PTHR15430">
    <property type="entry name" value="GLOMULIN"/>
    <property type="match status" value="1"/>
</dbReference>
<evidence type="ECO:0000313" key="2">
    <source>
        <dbReference type="Proteomes" id="UP001327560"/>
    </source>
</evidence>
<dbReference type="PANTHER" id="PTHR15430:SF1">
    <property type="entry name" value="GLOMULIN"/>
    <property type="match status" value="1"/>
</dbReference>
<evidence type="ECO:0000313" key="1">
    <source>
        <dbReference type="EMBL" id="WOK98278.1"/>
    </source>
</evidence>
<dbReference type="SUPFAM" id="SSF48371">
    <property type="entry name" value="ARM repeat"/>
    <property type="match status" value="1"/>
</dbReference>
<sequence>MATESSSSELILPEVHCNGYASLPPCLRLHRTLDVCTESFESGDLARSERAVAALVEILNSIVDPPQSDSGDVVTDDSVAENVLEEIYEFLSSPSSNQTMIEALSLELPKVVVKFVTLSDRCREMVQSIIESLLVSCSPRDMLSILCEALACQIGVSKSPTYFIPLLDGISKILPCIQRRHLEQVKVALPIILNILHASSSESDEEDKDNLRSLFGAAVNIGISIQGVCGEMVGRIKDELRGILGLYALQNIALISRIKHADIISNYCSLVVQLSQFLSFCGFSCFGLITGSEVTSVIDEISKDDVDDGDFLTFFPFAANGAALAVIWGHVSNEVREAAMKQLTTVLSKIQSNQSERWLAIGMLQPILSSIYYSWEIKSYCIDMLVILMDGSNSGEQNDNDTNFSAFMPNLFAALQAIQRIIIAASDVSLRKKAFSTLRKLISDLPLSHRFDMLKALVIDCNSPSMIAILIDLVREEIVAERNQNTSLENIRDIHLERRLNPFWSSCALDLVELVLKPPKGGPPSFPEDSDPVLSALNLFRFILIMESTGKTNHSGVLSESTLRKAYSEWLLPLRTLVTGIQAENEKDESELADDILCALNPVQLVLYRCIELVEGNLKHS</sequence>
<dbReference type="EMBL" id="CP136891">
    <property type="protein sequence ID" value="WOK98278.1"/>
    <property type="molecule type" value="Genomic_DNA"/>
</dbReference>
<reference evidence="1 2" key="1">
    <citation type="submission" date="2023-10" db="EMBL/GenBank/DDBJ databases">
        <title>Chromosome-scale genome assembly provides insights into flower coloration mechanisms of Canna indica.</title>
        <authorList>
            <person name="Li C."/>
        </authorList>
    </citation>
    <scope>NUCLEOTIDE SEQUENCE [LARGE SCALE GENOMIC DNA]</scope>
    <source>
        <tissue evidence="1">Flower</tissue>
    </source>
</reference>
<dbReference type="InterPro" id="IPR013877">
    <property type="entry name" value="YAP-bd/ALF4/Glomulin"/>
</dbReference>
<dbReference type="GO" id="GO:0005737">
    <property type="term" value="C:cytoplasm"/>
    <property type="evidence" value="ECO:0007669"/>
    <property type="project" value="TreeGrafter"/>
</dbReference>
<dbReference type="AlphaFoldDB" id="A0AAQ3JZJ7"/>
<name>A0AAQ3JZJ7_9LILI</name>
<dbReference type="InterPro" id="IPR019516">
    <property type="entry name" value="Glomulin/ALF4"/>
</dbReference>
<protein>
    <submittedName>
        <fullName evidence="1">Aberrant root formation protein 4</fullName>
    </submittedName>
</protein>
<dbReference type="GO" id="GO:0055105">
    <property type="term" value="F:ubiquitin-protein transferase inhibitor activity"/>
    <property type="evidence" value="ECO:0007669"/>
    <property type="project" value="TreeGrafter"/>
</dbReference>